<comment type="caution">
    <text evidence="3">The sequence shown here is derived from an EMBL/GenBank/DDBJ whole genome shotgun (WGS) entry which is preliminary data.</text>
</comment>
<name>A0A9P8EY47_AURME</name>
<evidence type="ECO:0000313" key="3">
    <source>
        <dbReference type="EMBL" id="KAG9700315.1"/>
    </source>
</evidence>
<feature type="compositionally biased region" description="Basic and acidic residues" evidence="1">
    <location>
        <begin position="162"/>
        <end position="186"/>
    </location>
</feature>
<sequence>MSDKKDLPAWQRHATDASTQAATQEHDASLAAIERVRRFLQDPAVKDASYDKKKAFLLSKHVSEDMIYQVMGEQDTQHNSDTDASNVAAQQEFQASKATPTTDGSSEAAQQEFDASKKTPQPESYVKTTDGSQEAANQEFAASKTTEPESYVNTTDGSQEAAKQEFDASKKTPQPERYVKTTDGSREAAQQEFDASKAVSFSAADFRSTAPSTAPQPRRDVPPIITYPEFLVQPQKPPPLVTVSRLINATYIAGALTASAYALSKYIIAPMADNLNEARHDLLEHTGNHVTDFNDKLTKLVSTVPSSAKSLPPTPADLADFDTDSITSDPTELFHRDVGTQTSPSLSRRTSLSSDTEVVKPDTVPLKQATRLDIIKSHLSELLEGAESNGTSNETLQTSVSETRHYLDGLYYTPPSYSWNADNTLNASNASKDKQPDAAVTLKAEIRGVKGVLLSAKRFPSVGRVGA</sequence>
<feature type="compositionally biased region" description="Low complexity" evidence="1">
    <location>
        <begin position="342"/>
        <end position="354"/>
    </location>
</feature>
<evidence type="ECO:0000256" key="1">
    <source>
        <dbReference type="SAM" id="MobiDB-lite"/>
    </source>
</evidence>
<feature type="region of interest" description="Disordered" evidence="1">
    <location>
        <begin position="69"/>
        <end position="196"/>
    </location>
</feature>
<feature type="region of interest" description="Disordered" evidence="1">
    <location>
        <begin position="329"/>
        <end position="359"/>
    </location>
</feature>
<accession>A0A9P8EY47</accession>
<evidence type="ECO:0000313" key="4">
    <source>
        <dbReference type="Proteomes" id="UP000779574"/>
    </source>
</evidence>
<reference evidence="3" key="2">
    <citation type="submission" date="2021-08" db="EMBL/GenBank/DDBJ databases">
        <authorList>
            <person name="Gostincar C."/>
            <person name="Sun X."/>
            <person name="Song Z."/>
            <person name="Gunde-Cimerman N."/>
        </authorList>
    </citation>
    <scope>NUCLEOTIDE SEQUENCE</scope>
    <source>
        <strain evidence="3">EXF-9911</strain>
    </source>
</reference>
<proteinExistence type="predicted"/>
<dbReference type="InterPro" id="IPR006785">
    <property type="entry name" value="Pex14_N"/>
</dbReference>
<feature type="compositionally biased region" description="Polar residues" evidence="1">
    <location>
        <begin position="118"/>
        <end position="136"/>
    </location>
</feature>
<evidence type="ECO:0000259" key="2">
    <source>
        <dbReference type="Pfam" id="PF04695"/>
    </source>
</evidence>
<feature type="region of interest" description="Disordered" evidence="1">
    <location>
        <begin position="1"/>
        <end position="26"/>
    </location>
</feature>
<dbReference type="Pfam" id="PF04695">
    <property type="entry name" value="Pex14_N"/>
    <property type="match status" value="1"/>
</dbReference>
<feature type="compositionally biased region" description="Polar residues" evidence="1">
    <location>
        <begin position="82"/>
        <end position="109"/>
    </location>
</feature>
<dbReference type="EMBL" id="JAHFXF010000018">
    <property type="protein sequence ID" value="KAG9700315.1"/>
    <property type="molecule type" value="Genomic_DNA"/>
</dbReference>
<dbReference type="Proteomes" id="UP000779574">
    <property type="component" value="Unassembled WGS sequence"/>
</dbReference>
<organism evidence="3 4">
    <name type="scientific">Aureobasidium melanogenum</name>
    <name type="common">Aureobasidium pullulans var. melanogenum</name>
    <dbReference type="NCBI Taxonomy" id="46634"/>
    <lineage>
        <taxon>Eukaryota</taxon>
        <taxon>Fungi</taxon>
        <taxon>Dikarya</taxon>
        <taxon>Ascomycota</taxon>
        <taxon>Pezizomycotina</taxon>
        <taxon>Dothideomycetes</taxon>
        <taxon>Dothideomycetidae</taxon>
        <taxon>Dothideales</taxon>
        <taxon>Saccotheciaceae</taxon>
        <taxon>Aureobasidium</taxon>
    </lineage>
</organism>
<reference evidence="3" key="1">
    <citation type="journal article" date="2021" name="J Fungi (Basel)">
        <title>Virulence traits and population genomics of the black yeast Aureobasidium melanogenum.</title>
        <authorList>
            <person name="Cernosa A."/>
            <person name="Sun X."/>
            <person name="Gostincar C."/>
            <person name="Fang C."/>
            <person name="Gunde-Cimerman N."/>
            <person name="Song Z."/>
        </authorList>
    </citation>
    <scope>NUCLEOTIDE SEQUENCE</scope>
    <source>
        <strain evidence="3">EXF-9911</strain>
    </source>
</reference>
<dbReference type="Gene3D" id="1.10.10.10">
    <property type="entry name" value="Winged helix-like DNA-binding domain superfamily/Winged helix DNA-binding domain"/>
    <property type="match status" value="1"/>
</dbReference>
<gene>
    <name evidence="3" type="ORF">KCU76_g839</name>
</gene>
<protein>
    <recommendedName>
        <fullName evidence="2">Peroxisome membrane anchor protein Pex14p N-terminal domain-containing protein</fullName>
    </recommendedName>
</protein>
<dbReference type="OrthoDB" id="441517at2759"/>
<dbReference type="AlphaFoldDB" id="A0A9P8EY47"/>
<feature type="domain" description="Peroxisome membrane anchor protein Pex14p N-terminal" evidence="2">
    <location>
        <begin position="33"/>
        <end position="73"/>
    </location>
</feature>
<dbReference type="InterPro" id="IPR036388">
    <property type="entry name" value="WH-like_DNA-bd_sf"/>
</dbReference>
<feature type="non-terminal residue" evidence="3">
    <location>
        <position position="467"/>
    </location>
</feature>